<keyword evidence="3" id="KW-1185">Reference proteome</keyword>
<reference evidence="2 3" key="1">
    <citation type="submission" date="2020-08" db="EMBL/GenBank/DDBJ databases">
        <title>Sequencing the genomes of 1000 actinobacteria strains.</title>
        <authorList>
            <person name="Klenk H.-P."/>
        </authorList>
    </citation>
    <scope>NUCLEOTIDE SEQUENCE [LARGE SCALE GENOMIC DNA]</scope>
    <source>
        <strain evidence="2 3">DSM 43851</strain>
    </source>
</reference>
<dbReference type="EMBL" id="JACHIR010000001">
    <property type="protein sequence ID" value="MBB5890935.1"/>
    <property type="molecule type" value="Genomic_DNA"/>
</dbReference>
<organism evidence="2 3">
    <name type="scientific">Kutzneria kofuensis</name>
    <dbReference type="NCBI Taxonomy" id="103725"/>
    <lineage>
        <taxon>Bacteria</taxon>
        <taxon>Bacillati</taxon>
        <taxon>Actinomycetota</taxon>
        <taxon>Actinomycetes</taxon>
        <taxon>Pseudonocardiales</taxon>
        <taxon>Pseudonocardiaceae</taxon>
        <taxon>Kutzneria</taxon>
    </lineage>
</organism>
<gene>
    <name evidence="2" type="ORF">BJ998_002131</name>
</gene>
<dbReference type="PANTHER" id="PTHR33627:SF1">
    <property type="entry name" value="TRANSPOSASE"/>
    <property type="match status" value="1"/>
</dbReference>
<dbReference type="PANTHER" id="PTHR33627">
    <property type="entry name" value="TRANSPOSASE"/>
    <property type="match status" value="1"/>
</dbReference>
<dbReference type="NCBIfam" id="NF033540">
    <property type="entry name" value="transpos_IS701"/>
    <property type="match status" value="1"/>
</dbReference>
<sequence length="398" mass="44915">MHTITKTMNPETSRAGSGLSWFCQGLFASLPRSDQRRWAEVYVRGLIEVPGRKSIRRISDHVLGWRADQCLQQFVNQSPWLWEPVRRSLATQFAATSPPQAWVLEEAVFPKNGDSSVGVAKQYVPAARRTINCQLGIAVFMANESASCPVNWRLLLPRAWSDDDVRRARTHVPEEERHRPMWSCALDAVDEMITQWGLAPAPIVIDASSHADMTDLIDGLEQRGLRYLVRIPADTSVPPVNGRRFTAGELAMLAARRGQLTMSWRDPATRRVGTSRWILGMIPNAENVVQMAPHAAYRRMRRIAAEWLPGSIAPSSVWLTNMHNVRLPELVALTRLRRRTGEDMARLNDGFGLRHFEGRSFRGWHHHVTLASAAHAYATLSAMDEEYADELATLRPYA</sequence>
<dbReference type="SUPFAM" id="SSF53098">
    <property type="entry name" value="Ribonuclease H-like"/>
    <property type="match status" value="1"/>
</dbReference>
<dbReference type="Pfam" id="PF13546">
    <property type="entry name" value="DDE_5"/>
    <property type="match status" value="1"/>
</dbReference>
<comment type="caution">
    <text evidence="2">The sequence shown here is derived from an EMBL/GenBank/DDBJ whole genome shotgun (WGS) entry which is preliminary data.</text>
</comment>
<dbReference type="RefSeq" id="WP_184860715.1">
    <property type="nucleotide sequence ID" value="NZ_JACHIR010000001.1"/>
</dbReference>
<dbReference type="InterPro" id="IPR012337">
    <property type="entry name" value="RNaseH-like_sf"/>
</dbReference>
<dbReference type="AlphaFoldDB" id="A0A7W9KED9"/>
<accession>A0A7W9KED9</accession>
<feature type="domain" description="Transposase IS701-like DDE" evidence="1">
    <location>
        <begin position="26"/>
        <end position="239"/>
    </location>
</feature>
<dbReference type="InterPro" id="IPR038721">
    <property type="entry name" value="IS701-like_DDE_dom"/>
</dbReference>
<evidence type="ECO:0000313" key="2">
    <source>
        <dbReference type="EMBL" id="MBB5890935.1"/>
    </source>
</evidence>
<evidence type="ECO:0000259" key="1">
    <source>
        <dbReference type="Pfam" id="PF13546"/>
    </source>
</evidence>
<evidence type="ECO:0000313" key="3">
    <source>
        <dbReference type="Proteomes" id="UP000585638"/>
    </source>
</evidence>
<protein>
    <submittedName>
        <fullName evidence="2">SRSO17 transposase</fullName>
    </submittedName>
</protein>
<dbReference type="Proteomes" id="UP000585638">
    <property type="component" value="Unassembled WGS sequence"/>
</dbReference>
<name>A0A7W9KED9_9PSEU</name>
<dbReference type="InterPro" id="IPR039365">
    <property type="entry name" value="IS701-like"/>
</dbReference>
<proteinExistence type="predicted"/>